<keyword evidence="1" id="KW-1133">Transmembrane helix</keyword>
<evidence type="ECO:0000256" key="1">
    <source>
        <dbReference type="SAM" id="Phobius"/>
    </source>
</evidence>
<proteinExistence type="predicted"/>
<name>A0A8S5NEF4_9CAUD</name>
<keyword evidence="1" id="KW-0472">Membrane</keyword>
<dbReference type="EMBL" id="BK015136">
    <property type="protein sequence ID" value="DAD92467.1"/>
    <property type="molecule type" value="Genomic_DNA"/>
</dbReference>
<keyword evidence="1" id="KW-0812">Transmembrane</keyword>
<feature type="transmembrane region" description="Helical" evidence="1">
    <location>
        <begin position="73"/>
        <end position="92"/>
    </location>
</feature>
<accession>A0A8S5NEF4</accession>
<protein>
    <submittedName>
        <fullName evidence="2">Uncharacterized protein</fullName>
    </submittedName>
</protein>
<sequence>MPDDCRLHQPMGTQNREQHIRLYFTRMPGDAGTDDLRSERGGQNDYVCLCGCHFSGREWSSGCNGRCRKRMGIVMRALIILFFFFVCGSVFLGCKSGKHLTSDSHTQIIVHDKLVPVFRPADSAAIRALLECDSNGRVVLSWLDMAQSENARLRFKLDSMGNLMADFKVPSDTIFISGKDSTIIQKSVQTIEVERRLTPWQKFCMVFTIVVLILFVLFAVYKIRVILNKK</sequence>
<organism evidence="2">
    <name type="scientific">Siphoviridae sp. ctzEj35</name>
    <dbReference type="NCBI Taxonomy" id="2826528"/>
    <lineage>
        <taxon>Viruses</taxon>
        <taxon>Duplodnaviria</taxon>
        <taxon>Heunggongvirae</taxon>
        <taxon>Uroviricota</taxon>
        <taxon>Caudoviricetes</taxon>
    </lineage>
</organism>
<evidence type="ECO:0000313" key="2">
    <source>
        <dbReference type="EMBL" id="DAD92467.1"/>
    </source>
</evidence>
<feature type="transmembrane region" description="Helical" evidence="1">
    <location>
        <begin position="200"/>
        <end position="221"/>
    </location>
</feature>
<reference evidence="2" key="1">
    <citation type="journal article" date="2021" name="Proc. Natl. Acad. Sci. U.S.A.">
        <title>A Catalog of Tens of Thousands of Viruses from Human Metagenomes Reveals Hidden Associations with Chronic Diseases.</title>
        <authorList>
            <person name="Tisza M.J."/>
            <person name="Buck C.B."/>
        </authorList>
    </citation>
    <scope>NUCLEOTIDE SEQUENCE</scope>
    <source>
        <strain evidence="2">CtzEj35</strain>
    </source>
</reference>